<name>A0A927GX92_9GAMM</name>
<sequence>MKIRIIEKSKFIFIPFFLFLSVLSFLPSARVITTLPSYDEKRLWQVFSLFVIGLTLLLVRALRERISIILMAAPFSYRLAFVLVFTLGLFLALNSPYGRYALLELFLFSMLLVAALYITVCYLAAPKFFTNAIIWFFVISVTLHFLSFLQNWILILLSISPPNFDYLRYLFGNPRFMNQWQGIILPIFLVAPLILSISKKRWSFIHLLLASFFWVSIFISGGRGVVLALIVGAVLSGVLVEKSAARFWWALHFKALVGGFLLYQFVRASIFFATESSGVDGLGRILGDTSSSGRVEIWLQAWHQFLQHPWQGIGGMHFQLNFPGGMGVSHPHNIVLQLLVEWGLPFSVAVLSIAGFAFLRWASALKHTRDKQVLFLKVAITNGILTGCVHSLFSGVWVMPLSQMAMVLLIGWAVGIYIQEHSLNVGIERTSLGKFPSHIASVVLLLSLGGIGYGVFPEILRLNEWRMESYRTTGSRNFAPRFWMQGRIRPYINNEQK</sequence>
<feature type="transmembrane region" description="Helical" evidence="5">
    <location>
        <begin position="132"/>
        <end position="159"/>
    </location>
</feature>
<comment type="caution">
    <text evidence="7">The sequence shown here is derived from an EMBL/GenBank/DDBJ whole genome shotgun (WGS) entry which is preliminary data.</text>
</comment>
<evidence type="ECO:0000256" key="5">
    <source>
        <dbReference type="SAM" id="Phobius"/>
    </source>
</evidence>
<feature type="transmembrane region" description="Helical" evidence="5">
    <location>
        <begin position="12"/>
        <end position="32"/>
    </location>
</feature>
<keyword evidence="3 5" id="KW-1133">Transmembrane helix</keyword>
<feature type="transmembrane region" description="Helical" evidence="5">
    <location>
        <begin position="225"/>
        <end position="240"/>
    </location>
</feature>
<feature type="transmembrane region" description="Helical" evidence="5">
    <location>
        <begin position="179"/>
        <end position="195"/>
    </location>
</feature>
<dbReference type="GO" id="GO:0016020">
    <property type="term" value="C:membrane"/>
    <property type="evidence" value="ECO:0007669"/>
    <property type="project" value="UniProtKB-SubCell"/>
</dbReference>
<dbReference type="PANTHER" id="PTHR37422:SF13">
    <property type="entry name" value="LIPOPOLYSACCHARIDE BIOSYNTHESIS PROTEIN PA4999-RELATED"/>
    <property type="match status" value="1"/>
</dbReference>
<dbReference type="Proteomes" id="UP000610558">
    <property type="component" value="Unassembled WGS sequence"/>
</dbReference>
<dbReference type="InterPro" id="IPR007016">
    <property type="entry name" value="O-antigen_ligase-rel_domated"/>
</dbReference>
<dbReference type="GO" id="GO:0016874">
    <property type="term" value="F:ligase activity"/>
    <property type="evidence" value="ECO:0007669"/>
    <property type="project" value="UniProtKB-KW"/>
</dbReference>
<dbReference type="InterPro" id="IPR051533">
    <property type="entry name" value="WaaL-like"/>
</dbReference>
<reference evidence="7" key="1">
    <citation type="submission" date="2020-09" db="EMBL/GenBank/DDBJ databases">
        <authorList>
            <person name="Yoon J.-W."/>
        </authorList>
    </citation>
    <scope>NUCLEOTIDE SEQUENCE</scope>
    <source>
        <strain evidence="7">KMU-158</strain>
    </source>
</reference>
<keyword evidence="8" id="KW-1185">Reference proteome</keyword>
<organism evidence="7 8">
    <name type="scientific">Spongiibacter pelagi</name>
    <dbReference type="NCBI Taxonomy" id="2760804"/>
    <lineage>
        <taxon>Bacteria</taxon>
        <taxon>Pseudomonadati</taxon>
        <taxon>Pseudomonadota</taxon>
        <taxon>Gammaproteobacteria</taxon>
        <taxon>Cellvibrionales</taxon>
        <taxon>Spongiibacteraceae</taxon>
        <taxon>Spongiibacter</taxon>
    </lineage>
</organism>
<gene>
    <name evidence="7" type="ORF">IB286_12160</name>
</gene>
<dbReference type="RefSeq" id="WP_190765918.1">
    <property type="nucleotide sequence ID" value="NZ_JACXLD010000007.1"/>
</dbReference>
<keyword evidence="4 5" id="KW-0472">Membrane</keyword>
<evidence type="ECO:0000256" key="3">
    <source>
        <dbReference type="ARBA" id="ARBA00022989"/>
    </source>
</evidence>
<proteinExistence type="predicted"/>
<feature type="transmembrane region" description="Helical" evidence="5">
    <location>
        <begin position="105"/>
        <end position="125"/>
    </location>
</feature>
<dbReference type="AlphaFoldDB" id="A0A927GX92"/>
<evidence type="ECO:0000313" key="8">
    <source>
        <dbReference type="Proteomes" id="UP000610558"/>
    </source>
</evidence>
<feature type="transmembrane region" description="Helical" evidence="5">
    <location>
        <begin position="75"/>
        <end position="93"/>
    </location>
</feature>
<comment type="subcellular location">
    <subcellularLocation>
        <location evidence="1">Membrane</location>
        <topology evidence="1">Multi-pass membrane protein</topology>
    </subcellularLocation>
</comment>
<feature type="transmembrane region" description="Helical" evidence="5">
    <location>
        <begin position="44"/>
        <end position="63"/>
    </location>
</feature>
<feature type="domain" description="O-antigen ligase-related" evidence="6">
    <location>
        <begin position="210"/>
        <end position="345"/>
    </location>
</feature>
<accession>A0A927GX92</accession>
<evidence type="ECO:0000259" key="6">
    <source>
        <dbReference type="Pfam" id="PF04932"/>
    </source>
</evidence>
<feature type="transmembrane region" description="Helical" evidence="5">
    <location>
        <begin position="202"/>
        <end position="219"/>
    </location>
</feature>
<feature type="transmembrane region" description="Helical" evidence="5">
    <location>
        <begin position="399"/>
        <end position="418"/>
    </location>
</feature>
<feature type="transmembrane region" description="Helical" evidence="5">
    <location>
        <begin position="439"/>
        <end position="456"/>
    </location>
</feature>
<evidence type="ECO:0000256" key="2">
    <source>
        <dbReference type="ARBA" id="ARBA00022692"/>
    </source>
</evidence>
<keyword evidence="2 5" id="KW-0812">Transmembrane</keyword>
<evidence type="ECO:0000256" key="1">
    <source>
        <dbReference type="ARBA" id="ARBA00004141"/>
    </source>
</evidence>
<protein>
    <submittedName>
        <fullName evidence="7">O-antigen ligase family protein</fullName>
    </submittedName>
</protein>
<dbReference type="EMBL" id="JACXLD010000007">
    <property type="protein sequence ID" value="MBD2859757.1"/>
    <property type="molecule type" value="Genomic_DNA"/>
</dbReference>
<feature type="transmembrane region" description="Helical" evidence="5">
    <location>
        <begin position="374"/>
        <end position="393"/>
    </location>
</feature>
<dbReference type="PANTHER" id="PTHR37422">
    <property type="entry name" value="TEICHURONIC ACID BIOSYNTHESIS PROTEIN TUAE"/>
    <property type="match status" value="1"/>
</dbReference>
<evidence type="ECO:0000256" key="4">
    <source>
        <dbReference type="ARBA" id="ARBA00023136"/>
    </source>
</evidence>
<feature type="transmembrane region" description="Helical" evidence="5">
    <location>
        <begin position="342"/>
        <end position="362"/>
    </location>
</feature>
<dbReference type="Pfam" id="PF04932">
    <property type="entry name" value="Wzy_C"/>
    <property type="match status" value="1"/>
</dbReference>
<keyword evidence="7" id="KW-0436">Ligase</keyword>
<feature type="transmembrane region" description="Helical" evidence="5">
    <location>
        <begin position="247"/>
        <end position="266"/>
    </location>
</feature>
<evidence type="ECO:0000313" key="7">
    <source>
        <dbReference type="EMBL" id="MBD2859757.1"/>
    </source>
</evidence>